<dbReference type="PANTHER" id="PTHR35870">
    <property type="entry name" value="PROTEIN, PUTATIVE (AFU_ORTHOLOGUE AFUA_5G03330)-RELATED"/>
    <property type="match status" value="1"/>
</dbReference>
<dbReference type="Pfam" id="PF14027">
    <property type="entry name" value="Questin_oxidase"/>
    <property type="match status" value="1"/>
</dbReference>
<proteinExistence type="predicted"/>
<keyword evidence="3" id="KW-1185">Reference proteome</keyword>
<dbReference type="Proteomes" id="UP000664203">
    <property type="component" value="Unassembled WGS sequence"/>
</dbReference>
<dbReference type="EMBL" id="CAJPDR010000683">
    <property type="protein sequence ID" value="CAF9941761.1"/>
    <property type="molecule type" value="Genomic_DNA"/>
</dbReference>
<name>A0A8H3PI00_9LECA</name>
<dbReference type="AlphaFoldDB" id="A0A8H3PI00"/>
<evidence type="ECO:0000313" key="2">
    <source>
        <dbReference type="EMBL" id="CAF9941761.1"/>
    </source>
</evidence>
<organism evidence="2 3">
    <name type="scientific">Alectoria fallacina</name>
    <dbReference type="NCBI Taxonomy" id="1903189"/>
    <lineage>
        <taxon>Eukaryota</taxon>
        <taxon>Fungi</taxon>
        <taxon>Dikarya</taxon>
        <taxon>Ascomycota</taxon>
        <taxon>Pezizomycotina</taxon>
        <taxon>Lecanoromycetes</taxon>
        <taxon>OSLEUM clade</taxon>
        <taxon>Lecanoromycetidae</taxon>
        <taxon>Lecanorales</taxon>
        <taxon>Lecanorineae</taxon>
        <taxon>Parmeliaceae</taxon>
        <taxon>Alectoria</taxon>
    </lineage>
</organism>
<dbReference type="OrthoDB" id="10004862at2759"/>
<evidence type="ECO:0000313" key="3">
    <source>
        <dbReference type="Proteomes" id="UP000664203"/>
    </source>
</evidence>
<protein>
    <submittedName>
        <fullName evidence="2">Uncharacterized protein</fullName>
    </submittedName>
</protein>
<evidence type="ECO:0000256" key="1">
    <source>
        <dbReference type="ARBA" id="ARBA00023002"/>
    </source>
</evidence>
<reference evidence="2" key="1">
    <citation type="submission" date="2021-03" db="EMBL/GenBank/DDBJ databases">
        <authorList>
            <person name="Tagirdzhanova G."/>
        </authorList>
    </citation>
    <scope>NUCLEOTIDE SEQUENCE</scope>
</reference>
<dbReference type="InterPro" id="IPR025337">
    <property type="entry name" value="Questin_oxidase-like"/>
</dbReference>
<accession>A0A8H3PI00</accession>
<sequence>MTYQRSVQPIDNAILDNLRELEKSHEYLGQQKYYHDYLVFLMSELDTKGCEAVVNEYCFKSDERAEDMLVHSHAGKRLEDHQSRELTDTNLNTRKSPRTVSLKKISWDGIFARLLHYDDNGHAARLVRALAHWENIRAAYSMNDPLLRIKGDMWLQLGHMAIDSVEDTGDACVRSAGFPEAWEK</sequence>
<gene>
    <name evidence="2" type="ORF">ALECFALPRED_009299</name>
</gene>
<dbReference type="GO" id="GO:0016491">
    <property type="term" value="F:oxidoreductase activity"/>
    <property type="evidence" value="ECO:0007669"/>
    <property type="project" value="UniProtKB-KW"/>
</dbReference>
<keyword evidence="1" id="KW-0560">Oxidoreductase</keyword>
<comment type="caution">
    <text evidence="2">The sequence shown here is derived from an EMBL/GenBank/DDBJ whole genome shotgun (WGS) entry which is preliminary data.</text>
</comment>
<dbReference type="PANTHER" id="PTHR35870:SF1">
    <property type="entry name" value="PROTEIN, PUTATIVE (AFU_ORTHOLOGUE AFUA_5G03330)-RELATED"/>
    <property type="match status" value="1"/>
</dbReference>